<evidence type="ECO:0000313" key="8">
    <source>
        <dbReference type="Proteomes" id="UP000678393"/>
    </source>
</evidence>
<dbReference type="InterPro" id="IPR000086">
    <property type="entry name" value="NUDIX_hydrolase_dom"/>
</dbReference>
<dbReference type="PANTHER" id="PTHR21340:SF0">
    <property type="entry name" value="BIS(5'-NUCLEOSYL)-TETRAPHOSPHATASE [ASYMMETRICAL]"/>
    <property type="match status" value="1"/>
</dbReference>
<gene>
    <name evidence="7" type="ORF">CUNI_LOCUS14951</name>
</gene>
<evidence type="ECO:0000256" key="3">
    <source>
        <dbReference type="ARBA" id="ARBA00022741"/>
    </source>
</evidence>
<keyword evidence="3" id="KW-0547">Nucleotide-binding</keyword>
<dbReference type="InterPro" id="IPR003565">
    <property type="entry name" value="Tetra_PHTase"/>
</dbReference>
<feature type="domain" description="Nudix hydrolase" evidence="6">
    <location>
        <begin position="15"/>
        <end position="147"/>
    </location>
</feature>
<dbReference type="GO" id="GO:0006167">
    <property type="term" value="P:AMP biosynthetic process"/>
    <property type="evidence" value="ECO:0007669"/>
    <property type="project" value="TreeGrafter"/>
</dbReference>
<evidence type="ECO:0000259" key="6">
    <source>
        <dbReference type="PROSITE" id="PS51462"/>
    </source>
</evidence>
<dbReference type="InterPro" id="IPR051325">
    <property type="entry name" value="Nudix_hydrolase_domain"/>
</dbReference>
<dbReference type="PANTHER" id="PTHR21340">
    <property type="entry name" value="DIADENOSINE 5,5-P1,P4-TETRAPHOSPHATE PYROPHOSPHOHYDROLASE MUTT"/>
    <property type="match status" value="1"/>
</dbReference>
<dbReference type="OrthoDB" id="276276at2759"/>
<dbReference type="EMBL" id="CAJHNH020003471">
    <property type="protein sequence ID" value="CAG5129393.1"/>
    <property type="molecule type" value="Genomic_DNA"/>
</dbReference>
<dbReference type="PRINTS" id="PR01405">
    <property type="entry name" value="TETRPHPHTASE"/>
</dbReference>
<dbReference type="Gene3D" id="3.90.79.10">
    <property type="entry name" value="Nucleoside Triphosphate Pyrophosphohydrolase"/>
    <property type="match status" value="1"/>
</dbReference>
<proteinExistence type="inferred from homology"/>
<dbReference type="PROSITE" id="PS51462">
    <property type="entry name" value="NUDIX"/>
    <property type="match status" value="1"/>
</dbReference>
<protein>
    <recommendedName>
        <fullName evidence="2">Bis(5'-nucleosyl)-tetraphosphatase [asymmetrical]</fullName>
    </recommendedName>
    <alternativeName>
        <fullName evidence="5">Diadenosine 5',5'''-P1,P4-tetraphosphate asymmetrical hydrolase</fullName>
    </alternativeName>
</protein>
<reference evidence="7" key="1">
    <citation type="submission" date="2021-04" db="EMBL/GenBank/DDBJ databases">
        <authorList>
            <consortium name="Molecular Ecology Group"/>
        </authorList>
    </citation>
    <scope>NUCLEOTIDE SEQUENCE</scope>
</reference>
<evidence type="ECO:0000256" key="4">
    <source>
        <dbReference type="ARBA" id="ARBA00022801"/>
    </source>
</evidence>
<organism evidence="7 8">
    <name type="scientific">Candidula unifasciata</name>
    <dbReference type="NCBI Taxonomy" id="100452"/>
    <lineage>
        <taxon>Eukaryota</taxon>
        <taxon>Metazoa</taxon>
        <taxon>Spiralia</taxon>
        <taxon>Lophotrochozoa</taxon>
        <taxon>Mollusca</taxon>
        <taxon>Gastropoda</taxon>
        <taxon>Heterobranchia</taxon>
        <taxon>Euthyneura</taxon>
        <taxon>Panpulmonata</taxon>
        <taxon>Eupulmonata</taxon>
        <taxon>Stylommatophora</taxon>
        <taxon>Helicina</taxon>
        <taxon>Helicoidea</taxon>
        <taxon>Geomitridae</taxon>
        <taxon>Candidula</taxon>
    </lineage>
</organism>
<dbReference type="PROSITE" id="PS00893">
    <property type="entry name" value="NUDIX_BOX"/>
    <property type="match status" value="1"/>
</dbReference>
<dbReference type="GO" id="GO:0006754">
    <property type="term" value="P:ATP biosynthetic process"/>
    <property type="evidence" value="ECO:0007669"/>
    <property type="project" value="TreeGrafter"/>
</dbReference>
<dbReference type="CDD" id="cd03428">
    <property type="entry name" value="NUDIX_Ap4A_Nudt2"/>
    <property type="match status" value="1"/>
</dbReference>
<dbReference type="InterPro" id="IPR020084">
    <property type="entry name" value="NUDIX_hydrolase_CS"/>
</dbReference>
<evidence type="ECO:0000256" key="5">
    <source>
        <dbReference type="ARBA" id="ARBA00032644"/>
    </source>
</evidence>
<keyword evidence="4" id="KW-0378">Hydrolase</keyword>
<keyword evidence="8" id="KW-1185">Reference proteome</keyword>
<evidence type="ECO:0000256" key="1">
    <source>
        <dbReference type="ARBA" id="ARBA00005582"/>
    </source>
</evidence>
<sequence length="156" mass="18163">MMQAVIQLMSAKMAAASNAAGLLVFRMLQNNPEYLMLQHSYGDNHWTPPKGHVDPGESEFETALRETEEEAGFKKEQLKIIKDFEKHLNYEVNGTPKRVIYWLSELRNPNDPVKLSHEHKDFKWLQLDEACQVAKYPDMVQLLKEANAYILRKYKL</sequence>
<dbReference type="GO" id="GO:0000166">
    <property type="term" value="F:nucleotide binding"/>
    <property type="evidence" value="ECO:0007669"/>
    <property type="project" value="UniProtKB-KW"/>
</dbReference>
<dbReference type="GO" id="GO:0004081">
    <property type="term" value="F:bis(5'-nucleosyl)-tetraphosphatase (asymmetrical) activity"/>
    <property type="evidence" value="ECO:0007669"/>
    <property type="project" value="TreeGrafter"/>
</dbReference>
<dbReference type="AlphaFoldDB" id="A0A8S3ZIX2"/>
<accession>A0A8S3ZIX2</accession>
<evidence type="ECO:0000313" key="7">
    <source>
        <dbReference type="EMBL" id="CAG5129393.1"/>
    </source>
</evidence>
<dbReference type="Pfam" id="PF00293">
    <property type="entry name" value="NUDIX"/>
    <property type="match status" value="1"/>
</dbReference>
<dbReference type="SUPFAM" id="SSF55811">
    <property type="entry name" value="Nudix"/>
    <property type="match status" value="1"/>
</dbReference>
<evidence type="ECO:0000256" key="2">
    <source>
        <dbReference type="ARBA" id="ARBA00018911"/>
    </source>
</evidence>
<comment type="similarity">
    <text evidence="1">Belongs to the Nudix hydrolase family.</text>
</comment>
<dbReference type="InterPro" id="IPR015797">
    <property type="entry name" value="NUDIX_hydrolase-like_dom_sf"/>
</dbReference>
<name>A0A8S3ZIX2_9EUPU</name>
<dbReference type="Proteomes" id="UP000678393">
    <property type="component" value="Unassembled WGS sequence"/>
</dbReference>
<comment type="caution">
    <text evidence="7">The sequence shown here is derived from an EMBL/GenBank/DDBJ whole genome shotgun (WGS) entry which is preliminary data.</text>
</comment>